<comment type="caution">
    <text evidence="2">The sequence shown here is derived from an EMBL/GenBank/DDBJ whole genome shotgun (WGS) entry which is preliminary data.</text>
</comment>
<feature type="region of interest" description="Disordered" evidence="1">
    <location>
        <begin position="87"/>
        <end position="127"/>
    </location>
</feature>
<evidence type="ECO:0000256" key="1">
    <source>
        <dbReference type="SAM" id="MobiDB-lite"/>
    </source>
</evidence>
<evidence type="ECO:0000313" key="3">
    <source>
        <dbReference type="Proteomes" id="UP000286931"/>
    </source>
</evidence>
<sequence length="602" mass="64600">MDRGLVLVLRELSEADAAGVFPRLAGLRGIDAMMPNEVCLSDAVVAEIARIGSGAELVRAAANPRLTARQLCLLIEAGGDAVVAGAFPPDVESPGGGAPADAGGEGSAVDGSAGGLDRGRAELRRPGTSAGRAVELLRAHPVLAHTARQAGSVSLLHSPDAPVTRTEALDQARSALRAGVSAPREILLRMRPARVAAQVLAVVAREHAYVTGEMAVHELLRPMIVETLGTSSAAWAHLSRALGRFAGTLPELFAESTAHTGEAAIRVPAAVRPSVGFLLRRLDEDELTAVIPHLDDATAVALLPGNVPPLTHVAEAALRCGHPALLAALAEHQHVGRQYATRLRDLGEDSLDLLLVNNDSGVTAELRREIYTGRRPGRPLVPMHPDLRTRLLETPAYSAEYEAMARSGDPAVVDFALPRCEARKLRRIDWIDVVLNLWERADPRVARDVLTRHRDLFPDRIRTTAEAALAAEDPAPLRELRAKWDRGPRTEPPVPEHRRPPGERLRDSPLEQWHSWLVTAAADGDIDCEEVVRHARPVRFALAALTSIDTNHWSKAAPRPALARLAKRIGPNPEAWVVFTTLTPDFEGTLDELADVCAAAAG</sequence>
<name>A0A401Z2K7_9ACTN</name>
<reference evidence="2 3" key="1">
    <citation type="submission" date="2018-12" db="EMBL/GenBank/DDBJ databases">
        <title>Draft genome sequence of Embleya hyalina NBRC 13850T.</title>
        <authorList>
            <person name="Komaki H."/>
            <person name="Hosoyama A."/>
            <person name="Kimura A."/>
            <person name="Ichikawa N."/>
            <person name="Tamura T."/>
        </authorList>
    </citation>
    <scope>NUCLEOTIDE SEQUENCE [LARGE SCALE GENOMIC DNA]</scope>
    <source>
        <strain evidence="2 3">NBRC 13850</strain>
    </source>
</reference>
<evidence type="ECO:0000313" key="2">
    <source>
        <dbReference type="EMBL" id="GCE01113.1"/>
    </source>
</evidence>
<feature type="compositionally biased region" description="Gly residues" evidence="1">
    <location>
        <begin position="94"/>
        <end position="116"/>
    </location>
</feature>
<keyword evidence="3" id="KW-1185">Reference proteome</keyword>
<dbReference type="RefSeq" id="WP_126642786.1">
    <property type="nucleotide sequence ID" value="NZ_BIFH01000046.1"/>
</dbReference>
<protein>
    <submittedName>
        <fullName evidence="2">Uncharacterized protein</fullName>
    </submittedName>
</protein>
<dbReference type="OrthoDB" id="4349940at2"/>
<dbReference type="EMBL" id="BIFH01000046">
    <property type="protein sequence ID" value="GCE01113.1"/>
    <property type="molecule type" value="Genomic_DNA"/>
</dbReference>
<proteinExistence type="predicted"/>
<gene>
    <name evidence="2" type="ORF">EHYA_08869</name>
</gene>
<dbReference type="AlphaFoldDB" id="A0A401Z2K7"/>
<organism evidence="2 3">
    <name type="scientific">Embleya hyalina</name>
    <dbReference type="NCBI Taxonomy" id="516124"/>
    <lineage>
        <taxon>Bacteria</taxon>
        <taxon>Bacillati</taxon>
        <taxon>Actinomycetota</taxon>
        <taxon>Actinomycetes</taxon>
        <taxon>Kitasatosporales</taxon>
        <taxon>Streptomycetaceae</taxon>
        <taxon>Embleya</taxon>
    </lineage>
</organism>
<feature type="region of interest" description="Disordered" evidence="1">
    <location>
        <begin position="479"/>
        <end position="505"/>
    </location>
</feature>
<dbReference type="Proteomes" id="UP000286931">
    <property type="component" value="Unassembled WGS sequence"/>
</dbReference>
<accession>A0A401Z2K7</accession>